<name>A0AAQ3TUL0_PASNO</name>
<dbReference type="EMBL" id="CP144750">
    <property type="protein sequence ID" value="WVZ80744.1"/>
    <property type="molecule type" value="Genomic_DNA"/>
</dbReference>
<accession>A0AAQ3TUL0</accession>
<evidence type="ECO:0000313" key="2">
    <source>
        <dbReference type="Proteomes" id="UP001341281"/>
    </source>
</evidence>
<dbReference type="Proteomes" id="UP001341281">
    <property type="component" value="Chromosome 06"/>
</dbReference>
<dbReference type="PANTHER" id="PTHR35317:SF23">
    <property type="entry name" value="OS04G0629600 PROTEIN"/>
    <property type="match status" value="1"/>
</dbReference>
<reference evidence="1 2" key="1">
    <citation type="submission" date="2024-02" db="EMBL/GenBank/DDBJ databases">
        <title>High-quality chromosome-scale genome assembly of Pensacola bahiagrass (Paspalum notatum Flugge var. saurae).</title>
        <authorList>
            <person name="Vega J.M."/>
            <person name="Podio M."/>
            <person name="Orjuela J."/>
            <person name="Siena L.A."/>
            <person name="Pessino S.C."/>
            <person name="Combes M.C."/>
            <person name="Mariac C."/>
            <person name="Albertini E."/>
            <person name="Pupilli F."/>
            <person name="Ortiz J.P.A."/>
            <person name="Leblanc O."/>
        </authorList>
    </citation>
    <scope>NUCLEOTIDE SEQUENCE [LARGE SCALE GENOMIC DNA]</scope>
    <source>
        <strain evidence="1">R1</strain>
        <tissue evidence="1">Leaf</tissue>
    </source>
</reference>
<proteinExistence type="predicted"/>
<sequence>MEADGRVVRRDGPNAQPRLRLPFGHLGPFRSDFNAAMLLTQMGKIDKLKENNYPSWRKDIDMMFTLMDLDFALLTDKPTEPVAREAQYDNKMMQYNIEKRKRDISNTKCLKIIRHLIDDSIEGSIPECATTKELLKKLKTQFTGSSKAYASALVDDFTNTSTTAKLNKYLGKDSPEDFVVHMIMKSLPKEYETFDVHYNTTIKDRWTFDQLMAQCLQEEERLKSHKGDSLNYASH</sequence>
<protein>
    <submittedName>
        <fullName evidence="1">Uncharacterized protein</fullName>
    </submittedName>
</protein>
<keyword evidence="2" id="KW-1185">Reference proteome</keyword>
<dbReference type="PANTHER" id="PTHR35317">
    <property type="entry name" value="OS04G0629600 PROTEIN"/>
    <property type="match status" value="1"/>
</dbReference>
<gene>
    <name evidence="1" type="ORF">U9M48_028199</name>
</gene>
<organism evidence="1 2">
    <name type="scientific">Paspalum notatum var. saurae</name>
    <dbReference type="NCBI Taxonomy" id="547442"/>
    <lineage>
        <taxon>Eukaryota</taxon>
        <taxon>Viridiplantae</taxon>
        <taxon>Streptophyta</taxon>
        <taxon>Embryophyta</taxon>
        <taxon>Tracheophyta</taxon>
        <taxon>Spermatophyta</taxon>
        <taxon>Magnoliopsida</taxon>
        <taxon>Liliopsida</taxon>
        <taxon>Poales</taxon>
        <taxon>Poaceae</taxon>
        <taxon>PACMAD clade</taxon>
        <taxon>Panicoideae</taxon>
        <taxon>Andropogonodae</taxon>
        <taxon>Paspaleae</taxon>
        <taxon>Paspalinae</taxon>
        <taxon>Paspalum</taxon>
    </lineage>
</organism>
<evidence type="ECO:0000313" key="1">
    <source>
        <dbReference type="EMBL" id="WVZ80744.1"/>
    </source>
</evidence>
<dbReference type="AlphaFoldDB" id="A0AAQ3TUL0"/>